<protein>
    <submittedName>
        <fullName evidence="1">Uncharacterized protein</fullName>
    </submittedName>
</protein>
<gene>
    <name evidence="1" type="ORF">PODLI_1B037691</name>
</gene>
<reference evidence="1" key="1">
    <citation type="submission" date="2022-12" db="EMBL/GenBank/DDBJ databases">
        <authorList>
            <person name="Alioto T."/>
            <person name="Alioto T."/>
            <person name="Gomez Garrido J."/>
        </authorList>
    </citation>
    <scope>NUCLEOTIDE SEQUENCE</scope>
</reference>
<name>A0AA35P8E0_9SAUR</name>
<dbReference type="EMBL" id="OX395132">
    <property type="protein sequence ID" value="CAI5779441.1"/>
    <property type="molecule type" value="Genomic_DNA"/>
</dbReference>
<keyword evidence="2" id="KW-1185">Reference proteome</keyword>
<organism evidence="1 2">
    <name type="scientific">Podarcis lilfordi</name>
    <name type="common">Lilford's wall lizard</name>
    <dbReference type="NCBI Taxonomy" id="74358"/>
    <lineage>
        <taxon>Eukaryota</taxon>
        <taxon>Metazoa</taxon>
        <taxon>Chordata</taxon>
        <taxon>Craniata</taxon>
        <taxon>Vertebrata</taxon>
        <taxon>Euteleostomi</taxon>
        <taxon>Lepidosauria</taxon>
        <taxon>Squamata</taxon>
        <taxon>Bifurcata</taxon>
        <taxon>Unidentata</taxon>
        <taxon>Episquamata</taxon>
        <taxon>Laterata</taxon>
        <taxon>Lacertibaenia</taxon>
        <taxon>Lacertidae</taxon>
        <taxon>Podarcis</taxon>
    </lineage>
</organism>
<proteinExistence type="predicted"/>
<accession>A0AA35P8E0</accession>
<sequence>MIILVDSCSICPSNLTGTKSSQFSRSLHFYREQATEAVEHDPSWLGFLGGGTNKLKSCIWKRVRCSSVFGLHTISFLEIEGNYFVNACYLDYNSKIQHCNSRYSETSPPPPVAHQCAPTLNSMFEGSEMAELFSCASPLTPHVVKQLSLFFYEELI</sequence>
<dbReference type="AlphaFoldDB" id="A0AA35P8E0"/>
<dbReference type="Proteomes" id="UP001178461">
    <property type="component" value="Chromosome 7"/>
</dbReference>
<evidence type="ECO:0000313" key="1">
    <source>
        <dbReference type="EMBL" id="CAI5779441.1"/>
    </source>
</evidence>
<evidence type="ECO:0000313" key="2">
    <source>
        <dbReference type="Proteomes" id="UP001178461"/>
    </source>
</evidence>